<dbReference type="SMART" id="SM00857">
    <property type="entry name" value="Resolvase"/>
    <property type="match status" value="1"/>
</dbReference>
<dbReference type="InterPro" id="IPR036162">
    <property type="entry name" value="Resolvase-like_N_sf"/>
</dbReference>
<keyword evidence="1" id="KW-0238">DNA-binding</keyword>
<gene>
    <name evidence="4" type="ORF">ATL45_0357</name>
    <name evidence="5" type="ORF">SAMN05421805_11129</name>
</gene>
<reference evidence="4 7" key="2">
    <citation type="submission" date="2018-10" db="EMBL/GenBank/DDBJ databases">
        <title>Sequencing the genomes of 1000 actinobacteria strains.</title>
        <authorList>
            <person name="Klenk H.-P."/>
        </authorList>
    </citation>
    <scope>NUCLEOTIDE SEQUENCE [LARGE SCALE GENOMIC DNA]</scope>
    <source>
        <strain evidence="4 7">DSM 45119</strain>
    </source>
</reference>
<dbReference type="GO" id="GO:0000150">
    <property type="term" value="F:DNA strand exchange activity"/>
    <property type="evidence" value="ECO:0007669"/>
    <property type="project" value="InterPro"/>
</dbReference>
<dbReference type="PANTHER" id="PTHR30461:SF2">
    <property type="entry name" value="SERINE RECOMBINASE PINE-RELATED"/>
    <property type="match status" value="1"/>
</dbReference>
<evidence type="ECO:0000313" key="7">
    <source>
        <dbReference type="Proteomes" id="UP000270697"/>
    </source>
</evidence>
<accession>A0A1I5FF70</accession>
<organism evidence="5 6">
    <name type="scientific">Saccharopolyspora antimicrobica</name>
    <dbReference type="NCBI Taxonomy" id="455193"/>
    <lineage>
        <taxon>Bacteria</taxon>
        <taxon>Bacillati</taxon>
        <taxon>Actinomycetota</taxon>
        <taxon>Actinomycetes</taxon>
        <taxon>Pseudonocardiales</taxon>
        <taxon>Pseudonocardiaceae</taxon>
        <taxon>Saccharopolyspora</taxon>
    </lineage>
</organism>
<keyword evidence="7" id="KW-1185">Reference proteome</keyword>
<reference evidence="5 6" key="1">
    <citation type="submission" date="2016-10" db="EMBL/GenBank/DDBJ databases">
        <authorList>
            <person name="de Groot N.N."/>
        </authorList>
    </citation>
    <scope>NUCLEOTIDE SEQUENCE [LARGE SCALE GENOMIC DNA]</scope>
    <source>
        <strain evidence="5 6">CPCC 201259</strain>
    </source>
</reference>
<dbReference type="PANTHER" id="PTHR30461">
    <property type="entry name" value="DNA-INVERTASE FROM LAMBDOID PROPHAGE"/>
    <property type="match status" value="1"/>
</dbReference>
<sequence length="529" mass="59671">MLGRIRLSRFQGKEDVTTSPERQRLAIERWAEANGHVIIGWAEDLDLGRSVDPLEAPELGKWFKEPERTDAWDIIAGYRLDRVATGSIYLSKVMAWCLEHGKSIVSTSETFDLNSSPGRMVAFILAEVAAGELEAIRERNTNAFDYTYSKGMYTGRMTPYGYKADGNEYAVDHDAKAVILEIVERVISQESIRKIVIDLNERGVPSPSDQQRLNVGKASRSARWSHQSINRILTSETLLGYAMRRDAILGKDGRPIRDAKGKKQFGESYVVRDETGAPVVRAEPILSRTRFDELQEALGKRVKSAPQRRKTETDMLLRVFYCPCGEPRYTVSNGSRTYYRCASSQKGKPCGQKAIRKELAETIFEEGMLDSFGNLPMQKRVYVPATNNADELASIEAEIENIADMITAPAFRGKTRDKLAGRLEVLDKRRSELEAQPVRQAGYRLEPTGETFAEHWGGLDSDRRNAFLRNAGVRFEMKSDIEFHFDFTHLELLLGLIDPSIDPQEHLDAEKAKAAAYRAELEAQYSWGS</sequence>
<dbReference type="InterPro" id="IPR011109">
    <property type="entry name" value="DNA_bind_recombinase_dom"/>
</dbReference>
<keyword evidence="2" id="KW-0233">DNA recombination</keyword>
<evidence type="ECO:0000256" key="1">
    <source>
        <dbReference type="ARBA" id="ARBA00023125"/>
    </source>
</evidence>
<dbReference type="AlphaFoldDB" id="A0A1I5FF70"/>
<dbReference type="GO" id="GO:0003677">
    <property type="term" value="F:DNA binding"/>
    <property type="evidence" value="ECO:0007669"/>
    <property type="project" value="UniProtKB-KW"/>
</dbReference>
<feature type="domain" description="Recombinase" evidence="3">
    <location>
        <begin position="159"/>
        <end position="304"/>
    </location>
</feature>
<dbReference type="SUPFAM" id="SSF53041">
    <property type="entry name" value="Resolvase-like"/>
    <property type="match status" value="1"/>
</dbReference>
<evidence type="ECO:0000313" key="6">
    <source>
        <dbReference type="Proteomes" id="UP000199398"/>
    </source>
</evidence>
<dbReference type="EMBL" id="RBXX01000002">
    <property type="protein sequence ID" value="RKT82114.1"/>
    <property type="molecule type" value="Genomic_DNA"/>
</dbReference>
<protein>
    <submittedName>
        <fullName evidence="4 5">Site-specific DNA recombinase</fullName>
    </submittedName>
</protein>
<dbReference type="Gene3D" id="3.90.1750.20">
    <property type="entry name" value="Putative Large Serine Recombinase, Chain B, Domain 2"/>
    <property type="match status" value="1"/>
</dbReference>
<dbReference type="Proteomes" id="UP000270697">
    <property type="component" value="Unassembled WGS sequence"/>
</dbReference>
<evidence type="ECO:0000313" key="4">
    <source>
        <dbReference type="EMBL" id="RKT82114.1"/>
    </source>
</evidence>
<dbReference type="Gene3D" id="3.40.50.1390">
    <property type="entry name" value="Resolvase, N-terminal catalytic domain"/>
    <property type="match status" value="1"/>
</dbReference>
<dbReference type="STRING" id="455193.SAMN05421805_11129"/>
<evidence type="ECO:0000256" key="2">
    <source>
        <dbReference type="ARBA" id="ARBA00023172"/>
    </source>
</evidence>
<proteinExistence type="predicted"/>
<dbReference type="InterPro" id="IPR006119">
    <property type="entry name" value="Resolv_N"/>
</dbReference>
<dbReference type="PROSITE" id="PS51737">
    <property type="entry name" value="RECOMBINASE_DNA_BIND"/>
    <property type="match status" value="1"/>
</dbReference>
<dbReference type="Proteomes" id="UP000199398">
    <property type="component" value="Unassembled WGS sequence"/>
</dbReference>
<dbReference type="Pfam" id="PF00239">
    <property type="entry name" value="Resolvase"/>
    <property type="match status" value="1"/>
</dbReference>
<evidence type="ECO:0000313" key="5">
    <source>
        <dbReference type="EMBL" id="SFO22395.1"/>
    </source>
</evidence>
<dbReference type="CDD" id="cd00338">
    <property type="entry name" value="Ser_Recombinase"/>
    <property type="match status" value="1"/>
</dbReference>
<name>A0A1I5FF70_9PSEU</name>
<dbReference type="InterPro" id="IPR038109">
    <property type="entry name" value="DNA_bind_recomb_sf"/>
</dbReference>
<evidence type="ECO:0000259" key="3">
    <source>
        <dbReference type="PROSITE" id="PS51737"/>
    </source>
</evidence>
<dbReference type="InterPro" id="IPR050639">
    <property type="entry name" value="SSR_resolvase"/>
</dbReference>
<dbReference type="EMBL" id="FOUP01000011">
    <property type="protein sequence ID" value="SFO22395.1"/>
    <property type="molecule type" value="Genomic_DNA"/>
</dbReference>
<dbReference type="Pfam" id="PF07508">
    <property type="entry name" value="Recombinase"/>
    <property type="match status" value="1"/>
</dbReference>